<evidence type="ECO:0000256" key="4">
    <source>
        <dbReference type="ARBA" id="ARBA00022824"/>
    </source>
</evidence>
<dbReference type="Proteomes" id="UP000007879">
    <property type="component" value="Unassembled WGS sequence"/>
</dbReference>
<organism evidence="9">
    <name type="scientific">Amphimedon queenslandica</name>
    <name type="common">Sponge</name>
    <dbReference type="NCBI Taxonomy" id="400682"/>
    <lineage>
        <taxon>Eukaryota</taxon>
        <taxon>Metazoa</taxon>
        <taxon>Porifera</taxon>
        <taxon>Demospongiae</taxon>
        <taxon>Heteroscleromorpha</taxon>
        <taxon>Haplosclerida</taxon>
        <taxon>Niphatidae</taxon>
        <taxon>Amphimedon</taxon>
    </lineage>
</organism>
<reference evidence="9" key="2">
    <citation type="submission" date="2017-05" db="UniProtKB">
        <authorList>
            <consortium name="EnsemblMetazoa"/>
        </authorList>
    </citation>
    <scope>IDENTIFICATION</scope>
</reference>
<evidence type="ECO:0000313" key="9">
    <source>
        <dbReference type="EnsemblMetazoa" id="Aqu2.1.34910_001"/>
    </source>
</evidence>
<feature type="compositionally biased region" description="Basic and acidic residues" evidence="8">
    <location>
        <begin position="222"/>
        <end position="237"/>
    </location>
</feature>
<evidence type="ECO:0000313" key="10">
    <source>
        <dbReference type="Proteomes" id="UP000007879"/>
    </source>
</evidence>
<dbReference type="AlphaFoldDB" id="A0A1X7V3R9"/>
<dbReference type="KEGG" id="aqu:100641463"/>
<dbReference type="InterPro" id="IPR035952">
    <property type="entry name" value="Rhomboid-like_sf"/>
</dbReference>
<dbReference type="EnsemblMetazoa" id="XM_003385698.3">
    <property type="protein sequence ID" value="XP_003385746.1"/>
    <property type="gene ID" value="LOC100641463"/>
</dbReference>
<dbReference type="InterPro" id="IPR007599">
    <property type="entry name" value="DER1"/>
</dbReference>
<gene>
    <name evidence="9" type="primary">100641463</name>
</gene>
<evidence type="ECO:0000256" key="7">
    <source>
        <dbReference type="RuleBase" id="RU363059"/>
    </source>
</evidence>
<keyword evidence="3 7" id="KW-0812">Transmembrane</keyword>
<name>A0A1X7V3R9_AMPQE</name>
<feature type="transmembrane region" description="Helical" evidence="7">
    <location>
        <begin position="18"/>
        <end position="42"/>
    </location>
</feature>
<dbReference type="InParanoid" id="A0A1X7V3R9"/>
<dbReference type="SUPFAM" id="SSF144091">
    <property type="entry name" value="Rhomboid-like"/>
    <property type="match status" value="1"/>
</dbReference>
<sequence>MDGDIGTWISSIPKVTRYWFFSFFIVPLTTRLGLINPVNLILISGKTIYEFQIWRLVTSLLWHPVNFNWLMMLFFLYNYSRLLEEGHFTGRPADYIFMILFNAICIDIAGLFFDLYIMSPALIFSVLYVWCQINKDTIVRFWFGIQVRAMYFPWILFLFFFILGANWPILLLGILVGHLYFFLMYKYPQEFGGTQLLSTPKFLYSFLPNERTMGGFGAAPQRRRDERGDNRWGRGGHDWGQGQRLGDF</sequence>
<feature type="transmembrane region" description="Helical" evidence="7">
    <location>
        <begin position="141"/>
        <end position="163"/>
    </location>
</feature>
<feature type="region of interest" description="Disordered" evidence="8">
    <location>
        <begin position="215"/>
        <end position="248"/>
    </location>
</feature>
<proteinExistence type="inferred from homology"/>
<evidence type="ECO:0000256" key="3">
    <source>
        <dbReference type="ARBA" id="ARBA00022692"/>
    </source>
</evidence>
<keyword evidence="10" id="KW-1185">Reference proteome</keyword>
<evidence type="ECO:0000256" key="8">
    <source>
        <dbReference type="SAM" id="MobiDB-lite"/>
    </source>
</evidence>
<feature type="transmembrane region" description="Helical" evidence="7">
    <location>
        <begin position="96"/>
        <end position="129"/>
    </location>
</feature>
<evidence type="ECO:0000256" key="6">
    <source>
        <dbReference type="ARBA" id="ARBA00023136"/>
    </source>
</evidence>
<evidence type="ECO:0000256" key="1">
    <source>
        <dbReference type="ARBA" id="ARBA00004477"/>
    </source>
</evidence>
<keyword evidence="4 7" id="KW-0256">Endoplasmic reticulum</keyword>
<evidence type="ECO:0000256" key="5">
    <source>
        <dbReference type="ARBA" id="ARBA00022989"/>
    </source>
</evidence>
<dbReference type="GO" id="GO:0005789">
    <property type="term" value="C:endoplasmic reticulum membrane"/>
    <property type="evidence" value="ECO:0007669"/>
    <property type="project" value="UniProtKB-SubCell"/>
</dbReference>
<dbReference type="OrthoDB" id="19102at2759"/>
<dbReference type="EnsemblMetazoa" id="Aqu2.1.34910_001">
    <property type="protein sequence ID" value="Aqu2.1.34910_001"/>
    <property type="gene ID" value="Aqu2.1.34910"/>
</dbReference>
<reference evidence="10" key="1">
    <citation type="journal article" date="2010" name="Nature">
        <title>The Amphimedon queenslandica genome and the evolution of animal complexity.</title>
        <authorList>
            <person name="Srivastava M."/>
            <person name="Simakov O."/>
            <person name="Chapman J."/>
            <person name="Fahey B."/>
            <person name="Gauthier M.E."/>
            <person name="Mitros T."/>
            <person name="Richards G.S."/>
            <person name="Conaco C."/>
            <person name="Dacre M."/>
            <person name="Hellsten U."/>
            <person name="Larroux C."/>
            <person name="Putnam N.H."/>
            <person name="Stanke M."/>
            <person name="Adamska M."/>
            <person name="Darling A."/>
            <person name="Degnan S.M."/>
            <person name="Oakley T.H."/>
            <person name="Plachetzki D.C."/>
            <person name="Zhai Y."/>
            <person name="Adamski M."/>
            <person name="Calcino A."/>
            <person name="Cummins S.F."/>
            <person name="Goodstein D.M."/>
            <person name="Harris C."/>
            <person name="Jackson D.J."/>
            <person name="Leys S.P."/>
            <person name="Shu S."/>
            <person name="Woodcroft B.J."/>
            <person name="Vervoort M."/>
            <person name="Kosik K.S."/>
            <person name="Manning G."/>
            <person name="Degnan B.M."/>
            <person name="Rokhsar D.S."/>
        </authorList>
    </citation>
    <scope>NUCLEOTIDE SEQUENCE [LARGE SCALE GENOMIC DNA]</scope>
</reference>
<dbReference type="PANTHER" id="PTHR11009">
    <property type="entry name" value="DER1-LIKE PROTEIN, DERLIN"/>
    <property type="match status" value="1"/>
</dbReference>
<keyword evidence="6 7" id="KW-0472">Membrane</keyword>
<dbReference type="Pfam" id="PF04511">
    <property type="entry name" value="DER1"/>
    <property type="match status" value="1"/>
</dbReference>
<accession>A0A1X7V3R9</accession>
<evidence type="ECO:0000256" key="2">
    <source>
        <dbReference type="ARBA" id="ARBA00008917"/>
    </source>
</evidence>
<feature type="transmembrane region" description="Helical" evidence="7">
    <location>
        <begin position="54"/>
        <end position="76"/>
    </location>
</feature>
<dbReference type="STRING" id="400682.A0A1X7V3R9"/>
<protein>
    <recommendedName>
        <fullName evidence="7">Derlin</fullName>
    </recommendedName>
</protein>
<comment type="function">
    <text evidence="7">May be involved in the degradation of misfolded endoplasmic reticulum (ER) luminal proteins.</text>
</comment>
<dbReference type="GO" id="GO:0006950">
    <property type="term" value="P:response to stress"/>
    <property type="evidence" value="ECO:0007669"/>
    <property type="project" value="UniProtKB-ARBA"/>
</dbReference>
<comment type="similarity">
    <text evidence="2 7">Belongs to the derlin family.</text>
</comment>
<keyword evidence="5 7" id="KW-1133">Transmembrane helix</keyword>
<comment type="subcellular location">
    <subcellularLocation>
        <location evidence="1 7">Endoplasmic reticulum membrane</location>
        <topology evidence="1 7">Multi-pass membrane protein</topology>
    </subcellularLocation>
</comment>